<evidence type="ECO:0000313" key="1">
    <source>
        <dbReference type="EMBL" id="CDW27561.1"/>
    </source>
</evidence>
<dbReference type="InterPro" id="IPR037138">
    <property type="entry name" value="His_deacetylse_dom_sf"/>
</dbReference>
<gene>
    <name evidence="1" type="primary">HDAC10</name>
</gene>
<dbReference type="SUPFAM" id="SSF52768">
    <property type="entry name" value="Arginase/deacetylase"/>
    <property type="match status" value="1"/>
</dbReference>
<sequence length="310" mass="34817">MEKKFEDIISNLSSQLNSRNSNVSSYVCFCSDDEKLEPEFLNDSSGKFIWLNTQKALKEELEWLSMQGLNVTVSSSSLLAAGSIFQVIDAVHNNDAIAGISLIDHTRQTGISDLGPVYGKLKHRINRSMSVILNDGMITPKLNSFICENESILRFNILHSRDQDESNPFFDESEENINKHEVTIRLGNYCHPVDSDYLNLMYRILLPVGYEYSPEIIYVYASLGSGSLSAIGFSHLVHTLSTLANSKIVVIFEGSCNPFDNPRSLLRSVKTLLKDSLPNFEVYSPSDKNSSIIEKCRKALSVKWESLKDD</sequence>
<dbReference type="AlphaFoldDB" id="A0A0K2TQ87"/>
<proteinExistence type="predicted"/>
<dbReference type="OrthoDB" id="424012at2759"/>
<dbReference type="EMBL" id="HACA01010200">
    <property type="protein sequence ID" value="CDW27561.1"/>
    <property type="molecule type" value="Transcribed_RNA"/>
</dbReference>
<name>A0A0K2TQ87_LEPSM</name>
<organism evidence="1">
    <name type="scientific">Lepeophtheirus salmonis</name>
    <name type="common">Salmon louse</name>
    <name type="synonym">Caligus salmonis</name>
    <dbReference type="NCBI Taxonomy" id="72036"/>
    <lineage>
        <taxon>Eukaryota</taxon>
        <taxon>Metazoa</taxon>
        <taxon>Ecdysozoa</taxon>
        <taxon>Arthropoda</taxon>
        <taxon>Crustacea</taxon>
        <taxon>Multicrustacea</taxon>
        <taxon>Hexanauplia</taxon>
        <taxon>Copepoda</taxon>
        <taxon>Siphonostomatoida</taxon>
        <taxon>Caligidae</taxon>
        <taxon>Lepeophtheirus</taxon>
    </lineage>
</organism>
<protein>
    <submittedName>
        <fullName evidence="1">Histone deacetylase 10 [Pelodiscus sinensis]</fullName>
    </submittedName>
</protein>
<dbReference type="Gene3D" id="3.40.800.20">
    <property type="entry name" value="Histone deacetylase domain"/>
    <property type="match status" value="1"/>
</dbReference>
<accession>A0A0K2TQ87</accession>
<dbReference type="InterPro" id="IPR023696">
    <property type="entry name" value="Ureohydrolase_dom_sf"/>
</dbReference>
<reference evidence="1" key="1">
    <citation type="submission" date="2014-05" db="EMBL/GenBank/DDBJ databases">
        <authorList>
            <person name="Chronopoulou M."/>
        </authorList>
    </citation>
    <scope>NUCLEOTIDE SEQUENCE</scope>
    <source>
        <tissue evidence="1">Whole organism</tissue>
    </source>
</reference>